<dbReference type="SUPFAM" id="SSF69287">
    <property type="entry name" value="Urease metallochaperone UreE, N-terminal domain"/>
    <property type="match status" value="1"/>
</dbReference>
<keyword evidence="4 5" id="KW-0143">Chaperone</keyword>
<dbReference type="Gene3D" id="3.30.70.790">
    <property type="entry name" value="UreE, C-terminal domain"/>
    <property type="match status" value="1"/>
</dbReference>
<evidence type="ECO:0000313" key="8">
    <source>
        <dbReference type="EMBL" id="PIT60364.1"/>
    </source>
</evidence>
<dbReference type="HAMAP" id="MF_00822">
    <property type="entry name" value="UreE"/>
    <property type="match status" value="1"/>
</dbReference>
<reference evidence="8 9" key="1">
    <citation type="journal article" date="2017" name="MBio">
        <title>Type VI secretion-mediated competition in the bee gut microbiome.</title>
        <authorList>
            <person name="Steele M.I."/>
            <person name="Kwong W.K."/>
            <person name="Powell J.E."/>
            <person name="Whiteley M."/>
            <person name="Moran N.A."/>
        </authorList>
    </citation>
    <scope>NUCLEOTIDE SEQUENCE [LARGE SCALE GENOMIC DNA]</scope>
    <source>
        <strain evidence="8 9">HK3</strain>
    </source>
</reference>
<dbReference type="EMBL" id="MEIU01000054">
    <property type="protein sequence ID" value="PIT60364.1"/>
    <property type="molecule type" value="Genomic_DNA"/>
</dbReference>
<evidence type="ECO:0000256" key="1">
    <source>
        <dbReference type="ARBA" id="ARBA00004496"/>
    </source>
</evidence>
<evidence type="ECO:0000256" key="6">
    <source>
        <dbReference type="SAM" id="MobiDB-lite"/>
    </source>
</evidence>
<feature type="domain" description="UreE urease accessory N-terminal" evidence="7">
    <location>
        <begin position="8"/>
        <end position="76"/>
    </location>
</feature>
<dbReference type="InterPro" id="IPR012406">
    <property type="entry name" value="UreE"/>
</dbReference>
<dbReference type="SMART" id="SM00988">
    <property type="entry name" value="UreE_N"/>
    <property type="match status" value="1"/>
</dbReference>
<dbReference type="GO" id="GO:0006457">
    <property type="term" value="P:protein folding"/>
    <property type="evidence" value="ECO:0007669"/>
    <property type="project" value="InterPro"/>
</dbReference>
<dbReference type="GO" id="GO:0065003">
    <property type="term" value="P:protein-containing complex assembly"/>
    <property type="evidence" value="ECO:0007669"/>
    <property type="project" value="InterPro"/>
</dbReference>
<dbReference type="CDD" id="cd00571">
    <property type="entry name" value="UreE"/>
    <property type="match status" value="1"/>
</dbReference>
<name>A0A855FXW4_9NEIS</name>
<dbReference type="RefSeq" id="WP_100123530.1">
    <property type="nucleotide sequence ID" value="NZ_MEIU01000054.1"/>
</dbReference>
<dbReference type="Pfam" id="PF02814">
    <property type="entry name" value="UreE_N"/>
    <property type="match status" value="1"/>
</dbReference>
<protein>
    <recommendedName>
        <fullName evidence="5">Urease accessory protein UreE</fullName>
    </recommendedName>
</protein>
<comment type="caution">
    <text evidence="8">The sequence shown here is derived from an EMBL/GenBank/DDBJ whole genome shotgun (WGS) entry which is preliminary data.</text>
</comment>
<proteinExistence type="inferred from homology"/>
<dbReference type="NCBIfam" id="NF009754">
    <property type="entry name" value="PRK13261.1-6"/>
    <property type="match status" value="1"/>
</dbReference>
<comment type="subcellular location">
    <subcellularLocation>
        <location evidence="1 5">Cytoplasm</location>
    </subcellularLocation>
</comment>
<dbReference type="InterPro" id="IPR007864">
    <property type="entry name" value="UreE_C_dom"/>
</dbReference>
<accession>A0A855FXW4</accession>
<evidence type="ECO:0000256" key="5">
    <source>
        <dbReference type="HAMAP-Rule" id="MF_00822"/>
    </source>
</evidence>
<organism evidence="8 9">
    <name type="scientific">Snodgrassella alvi</name>
    <dbReference type="NCBI Taxonomy" id="1196083"/>
    <lineage>
        <taxon>Bacteria</taxon>
        <taxon>Pseudomonadati</taxon>
        <taxon>Pseudomonadota</taxon>
        <taxon>Betaproteobacteria</taxon>
        <taxon>Neisseriales</taxon>
        <taxon>Neisseriaceae</taxon>
        <taxon>Snodgrassella</taxon>
    </lineage>
</organism>
<keyword evidence="2 5" id="KW-0963">Cytoplasm</keyword>
<keyword evidence="3 5" id="KW-0533">Nickel</keyword>
<dbReference type="GO" id="GO:0005737">
    <property type="term" value="C:cytoplasm"/>
    <property type="evidence" value="ECO:0007669"/>
    <property type="project" value="UniProtKB-SubCell"/>
</dbReference>
<dbReference type="GO" id="GO:0051082">
    <property type="term" value="F:unfolded protein binding"/>
    <property type="evidence" value="ECO:0007669"/>
    <property type="project" value="UniProtKB-UniRule"/>
</dbReference>
<evidence type="ECO:0000256" key="3">
    <source>
        <dbReference type="ARBA" id="ARBA00022596"/>
    </source>
</evidence>
<comment type="function">
    <text evidence="5">Involved in urease metallocenter assembly. Binds nickel. Probably functions as a nickel donor during metallocenter assembly.</text>
</comment>
<comment type="similarity">
    <text evidence="5">Belongs to the UreE family.</text>
</comment>
<dbReference type="InterPro" id="IPR036118">
    <property type="entry name" value="UreE_N_sf"/>
</dbReference>
<evidence type="ECO:0000256" key="4">
    <source>
        <dbReference type="ARBA" id="ARBA00023186"/>
    </source>
</evidence>
<dbReference type="GO" id="GO:0016151">
    <property type="term" value="F:nickel cation binding"/>
    <property type="evidence" value="ECO:0007669"/>
    <property type="project" value="UniProtKB-UniRule"/>
</dbReference>
<feature type="region of interest" description="Disordered" evidence="6">
    <location>
        <begin position="150"/>
        <end position="174"/>
    </location>
</feature>
<feature type="compositionally biased region" description="Basic residues" evidence="6">
    <location>
        <begin position="160"/>
        <end position="174"/>
    </location>
</feature>
<dbReference type="AlphaFoldDB" id="A0A855FXW4"/>
<gene>
    <name evidence="5" type="primary">ureE</name>
    <name evidence="8" type="ORF">BHC57_04415</name>
</gene>
<evidence type="ECO:0000259" key="7">
    <source>
        <dbReference type="SMART" id="SM00988"/>
    </source>
</evidence>
<dbReference type="Proteomes" id="UP000230463">
    <property type="component" value="Unassembled WGS sequence"/>
</dbReference>
<dbReference type="Pfam" id="PF05194">
    <property type="entry name" value="UreE_C"/>
    <property type="match status" value="1"/>
</dbReference>
<evidence type="ECO:0000256" key="2">
    <source>
        <dbReference type="ARBA" id="ARBA00022490"/>
    </source>
</evidence>
<dbReference type="GO" id="GO:0019627">
    <property type="term" value="P:urea metabolic process"/>
    <property type="evidence" value="ECO:0007669"/>
    <property type="project" value="InterPro"/>
</dbReference>
<dbReference type="PIRSF" id="PIRSF036402">
    <property type="entry name" value="Ureas_acces_UreE"/>
    <property type="match status" value="1"/>
</dbReference>
<sequence>MNLIIQTILGNLQTLKEKQQITTQKLDTVSLQWFEADRRIIRTTTTGGREIAFRLLREGQRLHHDDVVYLDKQLAIVVQIEPSEVMVLAPQTLREMARACYEIGNKHTPLFLDGNELLLPFDKPLFEWLQAAGFAPERQQRRLSEQLRANSAPGVGGGHSHAHSHKHGVSTHYH</sequence>
<dbReference type="SUPFAM" id="SSF69737">
    <property type="entry name" value="Urease metallochaperone UreE, C-terminal domain"/>
    <property type="match status" value="1"/>
</dbReference>
<dbReference type="Gene3D" id="2.60.260.20">
    <property type="entry name" value="Urease metallochaperone UreE, N-terminal domain"/>
    <property type="match status" value="1"/>
</dbReference>
<dbReference type="InterPro" id="IPR004029">
    <property type="entry name" value="UreE_N"/>
</dbReference>
<evidence type="ECO:0000313" key="9">
    <source>
        <dbReference type="Proteomes" id="UP000230463"/>
    </source>
</evidence>